<feature type="domain" description="Transposable element P transposase-like GTP-binding insertion" evidence="2">
    <location>
        <begin position="129"/>
        <end position="216"/>
    </location>
</feature>
<dbReference type="OrthoDB" id="7474070at2759"/>
<gene>
    <name evidence="3" type="ORF">B7P43_G04360</name>
</gene>
<evidence type="ECO:0008006" key="5">
    <source>
        <dbReference type="Google" id="ProtNLM"/>
    </source>
</evidence>
<dbReference type="InterPro" id="IPR048366">
    <property type="entry name" value="TNP-like_GBD"/>
</dbReference>
<dbReference type="AlphaFoldDB" id="A0A2J7PUY3"/>
<keyword evidence="4" id="KW-1185">Reference proteome</keyword>
<sequence length="225" mass="25650">MFDEMSIRENLHFNQKFDCIEGFEDCGSQGRTFSIANHALLFMIRGLRRKRKQPVPYYFTRGSSKAEMIVQYLKEVLDTCQNAGLKVVATVCGTGANSVKALKLLGASRRKPLFRFRNQEIATVNDPPHLLKCTRNLFLKHDVQLKSEHVGTQLPVIAKWDHILKLYEIDKTRPFRLLYRLTDTHLNPTAQSSMNVRLAAQVMSHTVAASLNALVATGEHYMFLL</sequence>
<feature type="domain" description="Transposable element P transposase-like RNase H" evidence="1">
    <location>
        <begin position="1"/>
        <end position="106"/>
    </location>
</feature>
<evidence type="ECO:0000313" key="3">
    <source>
        <dbReference type="EMBL" id="PNF20137.1"/>
    </source>
</evidence>
<protein>
    <recommendedName>
        <fullName evidence="5">THAP domain-containing protein 9</fullName>
    </recommendedName>
</protein>
<evidence type="ECO:0000313" key="4">
    <source>
        <dbReference type="Proteomes" id="UP000235965"/>
    </source>
</evidence>
<evidence type="ECO:0000259" key="1">
    <source>
        <dbReference type="Pfam" id="PF21787"/>
    </source>
</evidence>
<evidence type="ECO:0000259" key="2">
    <source>
        <dbReference type="Pfam" id="PF21788"/>
    </source>
</evidence>
<dbReference type="Proteomes" id="UP000235965">
    <property type="component" value="Unassembled WGS sequence"/>
</dbReference>
<reference evidence="3 4" key="1">
    <citation type="submission" date="2017-12" db="EMBL/GenBank/DDBJ databases">
        <title>Hemimetabolous genomes reveal molecular basis of termite eusociality.</title>
        <authorList>
            <person name="Harrison M.C."/>
            <person name="Jongepier E."/>
            <person name="Robertson H.M."/>
            <person name="Arning N."/>
            <person name="Bitard-Feildel T."/>
            <person name="Chao H."/>
            <person name="Childers C.P."/>
            <person name="Dinh H."/>
            <person name="Doddapaneni H."/>
            <person name="Dugan S."/>
            <person name="Gowin J."/>
            <person name="Greiner C."/>
            <person name="Han Y."/>
            <person name="Hu H."/>
            <person name="Hughes D.S.T."/>
            <person name="Huylmans A.-K."/>
            <person name="Kemena C."/>
            <person name="Kremer L.P.M."/>
            <person name="Lee S.L."/>
            <person name="Lopez-Ezquerra A."/>
            <person name="Mallet L."/>
            <person name="Monroy-Kuhn J.M."/>
            <person name="Moser A."/>
            <person name="Murali S.C."/>
            <person name="Muzny D.M."/>
            <person name="Otani S."/>
            <person name="Piulachs M.-D."/>
            <person name="Poelchau M."/>
            <person name="Qu J."/>
            <person name="Schaub F."/>
            <person name="Wada-Katsumata A."/>
            <person name="Worley K.C."/>
            <person name="Xie Q."/>
            <person name="Ylla G."/>
            <person name="Poulsen M."/>
            <person name="Gibbs R.A."/>
            <person name="Schal C."/>
            <person name="Richards S."/>
            <person name="Belles X."/>
            <person name="Korb J."/>
            <person name="Bornberg-Bauer E."/>
        </authorList>
    </citation>
    <scope>NUCLEOTIDE SEQUENCE [LARGE SCALE GENOMIC DNA]</scope>
    <source>
        <tissue evidence="3">Whole body</tissue>
    </source>
</reference>
<dbReference type="Pfam" id="PF21788">
    <property type="entry name" value="TNP-like_GBD"/>
    <property type="match status" value="1"/>
</dbReference>
<name>A0A2J7PUY3_9NEOP</name>
<dbReference type="Pfam" id="PF21787">
    <property type="entry name" value="TNP-like_RNaseH_N"/>
    <property type="match status" value="1"/>
</dbReference>
<proteinExistence type="predicted"/>
<organism evidence="3 4">
    <name type="scientific">Cryptotermes secundus</name>
    <dbReference type="NCBI Taxonomy" id="105785"/>
    <lineage>
        <taxon>Eukaryota</taxon>
        <taxon>Metazoa</taxon>
        <taxon>Ecdysozoa</taxon>
        <taxon>Arthropoda</taxon>
        <taxon>Hexapoda</taxon>
        <taxon>Insecta</taxon>
        <taxon>Pterygota</taxon>
        <taxon>Neoptera</taxon>
        <taxon>Polyneoptera</taxon>
        <taxon>Dictyoptera</taxon>
        <taxon>Blattodea</taxon>
        <taxon>Blattoidea</taxon>
        <taxon>Termitoidae</taxon>
        <taxon>Kalotermitidae</taxon>
        <taxon>Cryptotermitinae</taxon>
        <taxon>Cryptotermes</taxon>
    </lineage>
</organism>
<dbReference type="EMBL" id="NEVH01021189">
    <property type="protein sequence ID" value="PNF20137.1"/>
    <property type="molecule type" value="Genomic_DNA"/>
</dbReference>
<accession>A0A2J7PUY3</accession>
<dbReference type="InterPro" id="IPR048365">
    <property type="entry name" value="TNP-like_RNaseH_N"/>
</dbReference>
<comment type="caution">
    <text evidence="3">The sequence shown here is derived from an EMBL/GenBank/DDBJ whole genome shotgun (WGS) entry which is preliminary data.</text>
</comment>